<name>A0A317WEC3_9EURO</name>
<reference evidence="3 4" key="1">
    <citation type="submission" date="2016-12" db="EMBL/GenBank/DDBJ databases">
        <title>The genomes of Aspergillus section Nigri reveals drivers in fungal speciation.</title>
        <authorList>
            <consortium name="DOE Joint Genome Institute"/>
            <person name="Vesth T.C."/>
            <person name="Nybo J."/>
            <person name="Theobald S."/>
            <person name="Brandl J."/>
            <person name="Frisvad J.C."/>
            <person name="Nielsen K.F."/>
            <person name="Lyhne E.K."/>
            <person name="Kogle M.E."/>
            <person name="Kuo A."/>
            <person name="Riley R."/>
            <person name="Clum A."/>
            <person name="Nolan M."/>
            <person name="Lipzen A."/>
            <person name="Salamov A."/>
            <person name="Henrissat B."/>
            <person name="Wiebenga A."/>
            <person name="De Vries R.P."/>
            <person name="Grigoriev I.V."/>
            <person name="Mortensen U.H."/>
            <person name="Andersen M.R."/>
            <person name="Baker S.E."/>
        </authorList>
    </citation>
    <scope>NUCLEOTIDE SEQUENCE [LARGE SCALE GENOMIC DNA]</scope>
    <source>
        <strain evidence="3 4">CBS 117.55</strain>
    </source>
</reference>
<dbReference type="AlphaFoldDB" id="A0A317WEC3"/>
<evidence type="ECO:0000256" key="1">
    <source>
        <dbReference type="ARBA" id="ARBA00022741"/>
    </source>
</evidence>
<dbReference type="Gene3D" id="3.30.420.40">
    <property type="match status" value="2"/>
</dbReference>
<dbReference type="InterPro" id="IPR043129">
    <property type="entry name" value="ATPase_NBD"/>
</dbReference>
<dbReference type="PANTHER" id="PTHR14187:SF5">
    <property type="entry name" value="HEAT SHOCK 70 KDA PROTEIN 12A"/>
    <property type="match status" value="1"/>
</dbReference>
<keyword evidence="4" id="KW-1185">Reference proteome</keyword>
<dbReference type="VEuPathDB" id="FungiDB:BO70DRAFT_396022"/>
<dbReference type="GO" id="GO:0140662">
    <property type="term" value="F:ATP-dependent protein folding chaperone"/>
    <property type="evidence" value="ECO:0007669"/>
    <property type="project" value="InterPro"/>
</dbReference>
<protein>
    <submittedName>
        <fullName evidence="3">Actin-like ATPase domain-containing protein</fullName>
    </submittedName>
</protein>
<evidence type="ECO:0000313" key="4">
    <source>
        <dbReference type="Proteomes" id="UP000247233"/>
    </source>
</evidence>
<dbReference type="Pfam" id="PF00012">
    <property type="entry name" value="HSP70"/>
    <property type="match status" value="1"/>
</dbReference>
<dbReference type="PANTHER" id="PTHR14187">
    <property type="entry name" value="ALPHA KINASE/ELONGATION FACTOR 2 KINASE"/>
    <property type="match status" value="1"/>
</dbReference>
<dbReference type="Gene3D" id="3.90.640.10">
    <property type="entry name" value="Actin, Chain A, domain 4"/>
    <property type="match status" value="1"/>
</dbReference>
<accession>A0A317WEC3</accession>
<dbReference type="SUPFAM" id="SSF53067">
    <property type="entry name" value="Actin-like ATPase domain"/>
    <property type="match status" value="2"/>
</dbReference>
<proteinExistence type="predicted"/>
<keyword evidence="1" id="KW-0547">Nucleotide-binding</keyword>
<dbReference type="GO" id="GO:0005524">
    <property type="term" value="F:ATP binding"/>
    <property type="evidence" value="ECO:0007669"/>
    <property type="project" value="UniProtKB-KW"/>
</dbReference>
<dbReference type="Proteomes" id="UP000247233">
    <property type="component" value="Unassembled WGS sequence"/>
</dbReference>
<dbReference type="RefSeq" id="XP_025400040.1">
    <property type="nucleotide sequence ID" value="XM_025546584.1"/>
</dbReference>
<dbReference type="InterPro" id="IPR013126">
    <property type="entry name" value="Hsp_70_fam"/>
</dbReference>
<organism evidence="3 4">
    <name type="scientific">Aspergillus heteromorphus CBS 117.55</name>
    <dbReference type="NCBI Taxonomy" id="1448321"/>
    <lineage>
        <taxon>Eukaryota</taxon>
        <taxon>Fungi</taxon>
        <taxon>Dikarya</taxon>
        <taxon>Ascomycota</taxon>
        <taxon>Pezizomycotina</taxon>
        <taxon>Eurotiomycetes</taxon>
        <taxon>Eurotiomycetidae</taxon>
        <taxon>Eurotiales</taxon>
        <taxon>Aspergillaceae</taxon>
        <taxon>Aspergillus</taxon>
        <taxon>Aspergillus subgen. Circumdati</taxon>
    </lineage>
</organism>
<evidence type="ECO:0000313" key="3">
    <source>
        <dbReference type="EMBL" id="PWY83597.1"/>
    </source>
</evidence>
<comment type="caution">
    <text evidence="3">The sequence shown here is derived from an EMBL/GenBank/DDBJ whole genome shotgun (WGS) entry which is preliminary data.</text>
</comment>
<dbReference type="STRING" id="1448321.A0A317WEC3"/>
<dbReference type="EMBL" id="MSFL01000010">
    <property type="protein sequence ID" value="PWY83597.1"/>
    <property type="molecule type" value="Genomic_DNA"/>
</dbReference>
<dbReference type="CDD" id="cd10170">
    <property type="entry name" value="ASKHA_NBD_HSP70"/>
    <property type="match status" value="1"/>
</dbReference>
<keyword evidence="2" id="KW-0067">ATP-binding</keyword>
<dbReference type="OrthoDB" id="2963168at2759"/>
<dbReference type="GeneID" id="37068821"/>
<evidence type="ECO:0000256" key="2">
    <source>
        <dbReference type="ARBA" id="ARBA00022840"/>
    </source>
</evidence>
<sequence>MSDNGRLYLGIDFGNTTVGVAAIYPPVDGEDQSTVRYHVIDRWRVTHTREMGRSRLPTRLAYSEEGFHLRSRLWGYAILPAAPANSWFKLPLDEGIMSRVRDGRFIEDKWTESVGIFRQSEGRSYKEMASTFLSYLDEEIRIFLRRAKLHNLPKTLTFTYPATWSDESVVTLREAIHAAGFGTDEGDQVVMGPEPLAVVSALMKPDSGEIKIKATDAVIVCDCGGSTIDITSYDIVTSDLRPPTQLTAHTEPLLGSTCIDRAFYELVSTRLIPNFDKLGLRETSPTSMMMRDFEEVKRKFDENSAAYRHAFREVIKFRQEYACRVYLLQSQLRDLFQPVVTRICNLLSEQIDEANRVAGKDIINKIILIGGFAGSPYLESAIRQRFETNEMTVYRPDRPENIIAASAALWAKEYDEATPHPTYHYGVEFGQGPDNTVTDDIAWFRKKHERFDQPNTRKAIRVKCTLNTKVHGTAVYFFRTRICPAPEKAKEGVELIGAMTLDLTTLINAGTPAEGDDVVFRFLVNVGLQEIDVAAFIDDYHVGRQRIPMA</sequence>
<gene>
    <name evidence="3" type="ORF">BO70DRAFT_396022</name>
</gene>